<evidence type="ECO:0008006" key="5">
    <source>
        <dbReference type="Google" id="ProtNLM"/>
    </source>
</evidence>
<feature type="chain" id="PRO_5045619700" description="Trypsin-like peptidase domain-containing protein" evidence="2">
    <location>
        <begin position="19"/>
        <end position="633"/>
    </location>
</feature>
<evidence type="ECO:0000313" key="4">
    <source>
        <dbReference type="Proteomes" id="UP000663090"/>
    </source>
</evidence>
<sequence>MRLLSWWVACLFSLSALAEPLDRPGTQAVSRLKSRRASAVAFHVGRGYWVTVLHALDRARGQSVLVQGRRQSVCETVAVEPRFDVAVVQCVGAPPVDTISLEAATASAFNPVRLLTLGGEGEGARLHGAEVDTPRPLEGTRLGGCGVRRGALLTVATPYDGESGSPLVVLVEGVPRLMGVWSGRYQPPDPRGDCVQRTGRCEKRGLVVPSEIVERLARPLLQSTAGRPQLPQGNLPAQTFFACGSGRIERGSLRQTTEQGARPGAPPNSPRGQKQAVAAHLRFEELKRLINESQSGPLPLMVLIDASIQSRKSLETTLNTSRPKLLQVAQGARSSIEGLATAEEQLLDQALLILQQNATLRADVLREWTDLKKGTELSRIIERRSVPDLLALLQKLQPKKTPALSLCVLAAASAQLGWSPLGSAERAYWHCQDAVDKNHPQPVGWSKLLNTGGTIDYPTTCARPSMDPSAAWDTLMANPKARVGFWLALERYRILNLDLVLRSLLKQNAADPEAIHMDLLQDHAKRLKQLLQPEPASDAALALTALESFIPDSPLVARLDPSRTGSFLRKHWCSIPGAGSTDPGLTEKFLEAFENTTRVACTRLEALQAIAASTGQQSGLTEACAVSVEKLRL</sequence>
<reference evidence="3 4" key="1">
    <citation type="submission" date="2021-02" db="EMBL/GenBank/DDBJ databases">
        <title>De Novo genome assembly of isolated myxobacteria.</title>
        <authorList>
            <person name="Stevens D.C."/>
        </authorList>
    </citation>
    <scope>NUCLEOTIDE SEQUENCE [LARGE SCALE GENOMIC DNA]</scope>
    <source>
        <strain evidence="3 4">SCHIC003</strain>
    </source>
</reference>
<dbReference type="Proteomes" id="UP000663090">
    <property type="component" value="Chromosome"/>
</dbReference>
<organism evidence="3 4">
    <name type="scientific">Myxococcus landrumensis</name>
    <dbReference type="NCBI Taxonomy" id="2813577"/>
    <lineage>
        <taxon>Bacteria</taxon>
        <taxon>Pseudomonadati</taxon>
        <taxon>Myxococcota</taxon>
        <taxon>Myxococcia</taxon>
        <taxon>Myxococcales</taxon>
        <taxon>Cystobacterineae</taxon>
        <taxon>Myxococcaceae</taxon>
        <taxon>Myxococcus</taxon>
    </lineage>
</organism>
<evidence type="ECO:0000256" key="1">
    <source>
        <dbReference type="SAM" id="MobiDB-lite"/>
    </source>
</evidence>
<proteinExistence type="predicted"/>
<dbReference type="EMBL" id="CP071091">
    <property type="protein sequence ID" value="QSQ16325.1"/>
    <property type="molecule type" value="Genomic_DNA"/>
</dbReference>
<evidence type="ECO:0000256" key="2">
    <source>
        <dbReference type="SAM" id="SignalP"/>
    </source>
</evidence>
<dbReference type="SUPFAM" id="SSF50494">
    <property type="entry name" value="Trypsin-like serine proteases"/>
    <property type="match status" value="1"/>
</dbReference>
<keyword evidence="4" id="KW-1185">Reference proteome</keyword>
<dbReference type="RefSeq" id="WP_206717986.1">
    <property type="nucleotide sequence ID" value="NZ_CP071091.1"/>
</dbReference>
<feature type="signal peptide" evidence="2">
    <location>
        <begin position="1"/>
        <end position="18"/>
    </location>
</feature>
<feature type="region of interest" description="Disordered" evidence="1">
    <location>
        <begin position="254"/>
        <end position="275"/>
    </location>
</feature>
<accession>A0ABX7NC20</accession>
<evidence type="ECO:0000313" key="3">
    <source>
        <dbReference type="EMBL" id="QSQ16325.1"/>
    </source>
</evidence>
<protein>
    <recommendedName>
        <fullName evidence="5">Trypsin-like peptidase domain-containing protein</fullName>
    </recommendedName>
</protein>
<gene>
    <name evidence="3" type="ORF">JY572_09865</name>
</gene>
<name>A0ABX7NC20_9BACT</name>
<keyword evidence="2" id="KW-0732">Signal</keyword>
<dbReference type="InterPro" id="IPR009003">
    <property type="entry name" value="Peptidase_S1_PA"/>
</dbReference>